<name>A0A915N5C4_MELJA</name>
<dbReference type="WBParaSite" id="scaffold7240_cov177.g11812">
    <property type="protein sequence ID" value="scaffold7240_cov177.g11812"/>
    <property type="gene ID" value="scaffold7240_cov177.g11812"/>
</dbReference>
<organism evidence="1 2">
    <name type="scientific">Meloidogyne javanica</name>
    <name type="common">Root-knot nematode worm</name>
    <dbReference type="NCBI Taxonomy" id="6303"/>
    <lineage>
        <taxon>Eukaryota</taxon>
        <taxon>Metazoa</taxon>
        <taxon>Ecdysozoa</taxon>
        <taxon>Nematoda</taxon>
        <taxon>Chromadorea</taxon>
        <taxon>Rhabditida</taxon>
        <taxon>Tylenchina</taxon>
        <taxon>Tylenchomorpha</taxon>
        <taxon>Tylenchoidea</taxon>
        <taxon>Meloidogynidae</taxon>
        <taxon>Meloidogyninae</taxon>
        <taxon>Meloidogyne</taxon>
        <taxon>Meloidogyne incognita group</taxon>
    </lineage>
</organism>
<protein>
    <submittedName>
        <fullName evidence="2">Uncharacterized protein</fullName>
    </submittedName>
</protein>
<reference evidence="2" key="1">
    <citation type="submission" date="2022-11" db="UniProtKB">
        <authorList>
            <consortium name="WormBaseParasite"/>
        </authorList>
    </citation>
    <scope>IDENTIFICATION</scope>
</reference>
<keyword evidence="1" id="KW-1185">Reference proteome</keyword>
<dbReference type="Proteomes" id="UP000887561">
    <property type="component" value="Unplaced"/>
</dbReference>
<sequence length="197" mass="23446">MKNYLNQEEELKEDLAEKLRIEVDKIKKMNKLVLKFLDNHEKFEILKKFLVEKLKDEQYSEDDKAKLAMLIELLTNLEEQNYVKILKLRSLCSGPEFLYPSKTLKACCKEFSKYADNLLEKIQIKFLEGFEINGKRRIIIKDFEDEENSKMLEKILEHQLRYKNDENKEKKNKGKVTLARFNSFCGSSSYREETPSD</sequence>
<evidence type="ECO:0000313" key="1">
    <source>
        <dbReference type="Proteomes" id="UP000887561"/>
    </source>
</evidence>
<evidence type="ECO:0000313" key="2">
    <source>
        <dbReference type="WBParaSite" id="scaffold7240_cov177.g11812"/>
    </source>
</evidence>
<accession>A0A915N5C4</accession>
<dbReference type="AlphaFoldDB" id="A0A915N5C4"/>
<proteinExistence type="predicted"/>